<organism evidence="1 2">
    <name type="scientific">Streblomastix strix</name>
    <dbReference type="NCBI Taxonomy" id="222440"/>
    <lineage>
        <taxon>Eukaryota</taxon>
        <taxon>Metamonada</taxon>
        <taxon>Preaxostyla</taxon>
        <taxon>Oxymonadida</taxon>
        <taxon>Streblomastigidae</taxon>
        <taxon>Streblomastix</taxon>
    </lineage>
</organism>
<gene>
    <name evidence="1" type="ORF">EZS28_017082</name>
</gene>
<name>A0A5J4VYG1_9EUKA</name>
<dbReference type="EMBL" id="SNRW01004395">
    <property type="protein sequence ID" value="KAA6387393.1"/>
    <property type="molecule type" value="Genomic_DNA"/>
</dbReference>
<proteinExistence type="predicted"/>
<dbReference type="AlphaFoldDB" id="A0A5J4VYG1"/>
<comment type="caution">
    <text evidence="1">The sequence shown here is derived from an EMBL/GenBank/DDBJ whole genome shotgun (WGS) entry which is preliminary data.</text>
</comment>
<protein>
    <submittedName>
        <fullName evidence="1">Uncharacterized protein</fullName>
    </submittedName>
</protein>
<sequence>MITVGDSYQTDTFVAIGIFSKIKSFVSKIGHGLSWMNEKIVKPIVTPEVKQFSGLMQSVAQIIKGIEARSSALDAFNGQ</sequence>
<reference evidence="1 2" key="1">
    <citation type="submission" date="2019-03" db="EMBL/GenBank/DDBJ databases">
        <title>Single cell metagenomics reveals metabolic interactions within the superorganism composed of flagellate Streblomastix strix and complex community of Bacteroidetes bacteria on its surface.</title>
        <authorList>
            <person name="Treitli S.C."/>
            <person name="Kolisko M."/>
            <person name="Husnik F."/>
            <person name="Keeling P."/>
            <person name="Hampl V."/>
        </authorList>
    </citation>
    <scope>NUCLEOTIDE SEQUENCE [LARGE SCALE GENOMIC DNA]</scope>
    <source>
        <strain evidence="1">ST1C</strain>
    </source>
</reference>
<evidence type="ECO:0000313" key="2">
    <source>
        <dbReference type="Proteomes" id="UP000324800"/>
    </source>
</evidence>
<accession>A0A5J4VYG1</accession>
<dbReference type="Proteomes" id="UP000324800">
    <property type="component" value="Unassembled WGS sequence"/>
</dbReference>
<evidence type="ECO:0000313" key="1">
    <source>
        <dbReference type="EMBL" id="KAA6387393.1"/>
    </source>
</evidence>